<name>A0ABW1G5C8_9ACTN</name>
<evidence type="ECO:0000313" key="14">
    <source>
        <dbReference type="Proteomes" id="UP001596174"/>
    </source>
</evidence>
<dbReference type="SUPFAM" id="SSF51989">
    <property type="entry name" value="Glycosyl hydrolases family 6, cellulases"/>
    <property type="match status" value="1"/>
</dbReference>
<keyword evidence="4" id="KW-1015">Disulfide bond</keyword>
<proteinExistence type="inferred from homology"/>
<dbReference type="InterPro" id="IPR001524">
    <property type="entry name" value="Glyco_hydro_6_CS"/>
</dbReference>
<evidence type="ECO:0000256" key="7">
    <source>
        <dbReference type="ARBA" id="ARBA00023326"/>
    </source>
</evidence>
<dbReference type="Pfam" id="PF00041">
    <property type="entry name" value="fn3"/>
    <property type="match status" value="2"/>
</dbReference>
<dbReference type="Pfam" id="PF01341">
    <property type="entry name" value="Glyco_hydro_6"/>
    <property type="match status" value="1"/>
</dbReference>
<dbReference type="InterPro" id="IPR001919">
    <property type="entry name" value="CBD2"/>
</dbReference>
<dbReference type="InterPro" id="IPR016288">
    <property type="entry name" value="Beta_cellobiohydrolase"/>
</dbReference>
<dbReference type="EC" id="3.2.1.-" evidence="9"/>
<dbReference type="PANTHER" id="PTHR34876:SF4">
    <property type="entry name" value="1,4-BETA-D-GLUCAN CELLOBIOHYDROLASE C-RELATED"/>
    <property type="match status" value="1"/>
</dbReference>
<dbReference type="PROSITE" id="PS51173">
    <property type="entry name" value="CBM2"/>
    <property type="match status" value="1"/>
</dbReference>
<dbReference type="PRINTS" id="PR00733">
    <property type="entry name" value="GLHYDRLASE6"/>
</dbReference>
<sequence>MLASQSASAAVTHVANPFVGATPYLNPDYVAEVNAQAAADGGTLGATEAKVANYQTAIWMDRIAAVTGDSTHLGLKAQLDKAAAQASSTNPVLFEVVVYDLPGRDCAALASNGELPATAAGLTTYETQFIDPIASLLSNSAYANLRVVAFIEPDSLPNAVTNQSKTACATATPFYEQGVEYALNKLHAIPNVYNYIDIGHSGWLGWSSNMGPAAQEFAKVAKATTAGFASIDGFVSNTANTTPTEEPFLTNSTLQVGGQPLDSANFYQWNPEFDEYHYNKDMHAALVSAGFPSSVGMVIDTSRNGWGGSARPTALNSSPTNVNDYVAANKVDQRPFRGDWCNVNGAGIGYRPTALPYGSSDPVIAYVWVKPPGESDGDYPTATHTHGDPHCDPNGTQSDGNGGTYPTDAIPGYDVPAGQWFAAQFQQLVNNAYPALGTSTGGGDTTPPSVPTGLKVTGTTSSSVSLSWTASTDNVGVTAYNVYRGSTKVGTVTSGTTFTDTGLSASTAYSYTVTAQDAAGNVSAASAAVSATTASSTGGGDTTPPSTPTGLTVTGTTSSSVSLSWTASTDNVGVTAYNVYRGSTKVGTVTSGTTFTDTGLSASTAYSYTVTAQDAAGNVSAASAAVTATTKAATGGAACTATYTISSDWGAGFNANVTVANTGSTAISSWKVTWTFGGNQAISNMWNASYTQSGASVSAVNMNYNGSIAAGANTSFGFGASYSGSNSAPTLTCTAS</sequence>
<protein>
    <recommendedName>
        <fullName evidence="9">Glucanase</fullName>
        <ecNumber evidence="9">3.2.1.-</ecNumber>
    </recommendedName>
</protein>
<accession>A0ABW1G5C8</accession>
<keyword evidence="7 9" id="KW-0624">Polysaccharide degradation</keyword>
<evidence type="ECO:0000256" key="3">
    <source>
        <dbReference type="ARBA" id="ARBA00023001"/>
    </source>
</evidence>
<evidence type="ECO:0000259" key="11">
    <source>
        <dbReference type="PROSITE" id="PS50853"/>
    </source>
</evidence>
<evidence type="ECO:0000313" key="13">
    <source>
        <dbReference type="EMBL" id="MFC5908792.1"/>
    </source>
</evidence>
<gene>
    <name evidence="13" type="ORF">ACFP3V_16410</name>
</gene>
<feature type="region of interest" description="Disordered" evidence="10">
    <location>
        <begin position="377"/>
        <end position="407"/>
    </location>
</feature>
<dbReference type="InterPro" id="IPR012291">
    <property type="entry name" value="CBM2_carb-bd_dom_sf"/>
</dbReference>
<keyword evidence="14" id="KW-1185">Reference proteome</keyword>
<keyword evidence="1" id="KW-0732">Signal</keyword>
<keyword evidence="3 9" id="KW-0136">Cellulose degradation</keyword>
<evidence type="ECO:0000256" key="5">
    <source>
        <dbReference type="ARBA" id="ARBA00023277"/>
    </source>
</evidence>
<dbReference type="GO" id="GO:0016787">
    <property type="term" value="F:hydrolase activity"/>
    <property type="evidence" value="ECO:0007669"/>
    <property type="project" value="UniProtKB-KW"/>
</dbReference>
<dbReference type="PANTHER" id="PTHR34876">
    <property type="match status" value="1"/>
</dbReference>
<evidence type="ECO:0000256" key="9">
    <source>
        <dbReference type="RuleBase" id="RU361186"/>
    </source>
</evidence>
<comment type="caution">
    <text evidence="13">The sequence shown here is derived from an EMBL/GenBank/DDBJ whole genome shotgun (WGS) entry which is preliminary data.</text>
</comment>
<evidence type="ECO:0000256" key="2">
    <source>
        <dbReference type="ARBA" id="ARBA00022801"/>
    </source>
</evidence>
<dbReference type="CDD" id="cd00063">
    <property type="entry name" value="FN3"/>
    <property type="match status" value="2"/>
</dbReference>
<dbReference type="SMART" id="SM00060">
    <property type="entry name" value="FN3"/>
    <property type="match status" value="2"/>
</dbReference>
<dbReference type="EMBL" id="JBHSQJ010000065">
    <property type="protein sequence ID" value="MFC5908792.1"/>
    <property type="molecule type" value="Genomic_DNA"/>
</dbReference>
<keyword evidence="6 9" id="KW-0326">Glycosidase</keyword>
<dbReference type="InterPro" id="IPR036434">
    <property type="entry name" value="Beta_cellobiohydrolase_sf"/>
</dbReference>
<dbReference type="Gene3D" id="2.60.40.290">
    <property type="match status" value="1"/>
</dbReference>
<dbReference type="PROSITE" id="PS50853">
    <property type="entry name" value="FN3"/>
    <property type="match status" value="2"/>
</dbReference>
<evidence type="ECO:0000259" key="12">
    <source>
        <dbReference type="PROSITE" id="PS51173"/>
    </source>
</evidence>
<dbReference type="Proteomes" id="UP001596174">
    <property type="component" value="Unassembled WGS sequence"/>
</dbReference>
<keyword evidence="5 9" id="KW-0119">Carbohydrate metabolism</keyword>
<feature type="active site" evidence="8">
    <location>
        <position position="105"/>
    </location>
</feature>
<dbReference type="Gene3D" id="3.20.20.40">
    <property type="entry name" value="1, 4-beta cellobiohydrolase"/>
    <property type="match status" value="1"/>
</dbReference>
<dbReference type="Pfam" id="PF00553">
    <property type="entry name" value="CBM_2"/>
    <property type="match status" value="1"/>
</dbReference>
<reference evidence="14" key="1">
    <citation type="journal article" date="2019" name="Int. J. Syst. Evol. Microbiol.">
        <title>The Global Catalogue of Microorganisms (GCM) 10K type strain sequencing project: providing services to taxonomists for standard genome sequencing and annotation.</title>
        <authorList>
            <consortium name="The Broad Institute Genomics Platform"/>
            <consortium name="The Broad Institute Genome Sequencing Center for Infectious Disease"/>
            <person name="Wu L."/>
            <person name="Ma J."/>
        </authorList>
    </citation>
    <scope>NUCLEOTIDE SEQUENCE [LARGE SCALE GENOMIC DNA]</scope>
    <source>
        <strain evidence="14">JCM 4816</strain>
    </source>
</reference>
<feature type="domain" description="Fibronectin type-III" evidence="11">
    <location>
        <begin position="450"/>
        <end position="536"/>
    </location>
</feature>
<evidence type="ECO:0000256" key="8">
    <source>
        <dbReference type="PROSITE-ProRule" id="PRU10056"/>
    </source>
</evidence>
<evidence type="ECO:0000256" key="6">
    <source>
        <dbReference type="ARBA" id="ARBA00023295"/>
    </source>
</evidence>
<dbReference type="InterPro" id="IPR008965">
    <property type="entry name" value="CBM2/CBM3_carb-bd_dom_sf"/>
</dbReference>
<dbReference type="RefSeq" id="WP_380584065.1">
    <property type="nucleotide sequence ID" value="NZ_JBHSQJ010000065.1"/>
</dbReference>
<evidence type="ECO:0000256" key="10">
    <source>
        <dbReference type="SAM" id="MobiDB-lite"/>
    </source>
</evidence>
<dbReference type="SMART" id="SM00637">
    <property type="entry name" value="CBD_II"/>
    <property type="match status" value="1"/>
</dbReference>
<organism evidence="13 14">
    <name type="scientific">Streptacidiphilus monticola</name>
    <dbReference type="NCBI Taxonomy" id="2161674"/>
    <lineage>
        <taxon>Bacteria</taxon>
        <taxon>Bacillati</taxon>
        <taxon>Actinomycetota</taxon>
        <taxon>Actinomycetes</taxon>
        <taxon>Kitasatosporales</taxon>
        <taxon>Streptomycetaceae</taxon>
        <taxon>Streptacidiphilus</taxon>
    </lineage>
</organism>
<dbReference type="Gene3D" id="2.60.40.10">
    <property type="entry name" value="Immunoglobulins"/>
    <property type="match status" value="2"/>
</dbReference>
<evidence type="ECO:0000256" key="4">
    <source>
        <dbReference type="ARBA" id="ARBA00023157"/>
    </source>
</evidence>
<dbReference type="PROSITE" id="PS00655">
    <property type="entry name" value="GLYCOSYL_HYDROL_F6_1"/>
    <property type="match status" value="1"/>
</dbReference>
<feature type="region of interest" description="Disordered" evidence="10">
    <location>
        <begin position="533"/>
        <end position="557"/>
    </location>
</feature>
<dbReference type="InterPro" id="IPR003961">
    <property type="entry name" value="FN3_dom"/>
</dbReference>
<dbReference type="InterPro" id="IPR036116">
    <property type="entry name" value="FN3_sf"/>
</dbReference>
<dbReference type="SUPFAM" id="SSF49265">
    <property type="entry name" value="Fibronectin type III"/>
    <property type="match status" value="2"/>
</dbReference>
<comment type="similarity">
    <text evidence="9">Belongs to the glycosyl hydrolase family 6.</text>
</comment>
<keyword evidence="2 9" id="KW-0378">Hydrolase</keyword>
<dbReference type="InterPro" id="IPR013783">
    <property type="entry name" value="Ig-like_fold"/>
</dbReference>
<feature type="domain" description="CBM2" evidence="12">
    <location>
        <begin position="632"/>
        <end position="736"/>
    </location>
</feature>
<feature type="domain" description="Fibronectin type-III" evidence="11">
    <location>
        <begin position="544"/>
        <end position="633"/>
    </location>
</feature>
<evidence type="ECO:0000256" key="1">
    <source>
        <dbReference type="ARBA" id="ARBA00022729"/>
    </source>
</evidence>
<dbReference type="SUPFAM" id="SSF49384">
    <property type="entry name" value="Carbohydrate-binding domain"/>
    <property type="match status" value="1"/>
</dbReference>